<name>A0A6A3CWB4_HIBSY</name>
<accession>A0A6A3CWB4</accession>
<proteinExistence type="predicted"/>
<dbReference type="EMBL" id="VEPZ02000134">
    <property type="protein sequence ID" value="KAE8732787.1"/>
    <property type="molecule type" value="Genomic_DNA"/>
</dbReference>
<sequence>MNETSMLLYQELSSNSSVSLPPLLDPTTATCGVFLTDHDSCSYDSHNQCKHVSCFSTNATNLPTCHGGFNLALPPPVPPLTSFNDLTLAALNPTTTSL</sequence>
<protein>
    <submittedName>
        <fullName evidence="1">Uncharacterized protein</fullName>
    </submittedName>
</protein>
<dbReference type="Proteomes" id="UP000436088">
    <property type="component" value="Unassembled WGS sequence"/>
</dbReference>
<reference evidence="1" key="1">
    <citation type="submission" date="2019-09" db="EMBL/GenBank/DDBJ databases">
        <title>Draft genome information of white flower Hibiscus syriacus.</title>
        <authorList>
            <person name="Kim Y.-M."/>
        </authorList>
    </citation>
    <scope>NUCLEOTIDE SEQUENCE [LARGE SCALE GENOMIC DNA]</scope>
    <source>
        <strain evidence="1">YM2019G1</strain>
    </source>
</reference>
<evidence type="ECO:0000313" key="2">
    <source>
        <dbReference type="Proteomes" id="UP000436088"/>
    </source>
</evidence>
<keyword evidence="2" id="KW-1185">Reference proteome</keyword>
<organism evidence="1 2">
    <name type="scientific">Hibiscus syriacus</name>
    <name type="common">Rose of Sharon</name>
    <dbReference type="NCBI Taxonomy" id="106335"/>
    <lineage>
        <taxon>Eukaryota</taxon>
        <taxon>Viridiplantae</taxon>
        <taxon>Streptophyta</taxon>
        <taxon>Embryophyta</taxon>
        <taxon>Tracheophyta</taxon>
        <taxon>Spermatophyta</taxon>
        <taxon>Magnoliopsida</taxon>
        <taxon>eudicotyledons</taxon>
        <taxon>Gunneridae</taxon>
        <taxon>Pentapetalae</taxon>
        <taxon>rosids</taxon>
        <taxon>malvids</taxon>
        <taxon>Malvales</taxon>
        <taxon>Malvaceae</taxon>
        <taxon>Malvoideae</taxon>
        <taxon>Hibiscus</taxon>
    </lineage>
</organism>
<comment type="caution">
    <text evidence="1">The sequence shown here is derived from an EMBL/GenBank/DDBJ whole genome shotgun (WGS) entry which is preliminary data.</text>
</comment>
<gene>
    <name evidence="1" type="ORF">F3Y22_tig00001731pilonHSYRG00051</name>
</gene>
<evidence type="ECO:0000313" key="1">
    <source>
        <dbReference type="EMBL" id="KAE8732787.1"/>
    </source>
</evidence>
<dbReference type="AlphaFoldDB" id="A0A6A3CWB4"/>